<dbReference type="InterPro" id="IPR021791">
    <property type="entry name" value="Phage_TAC_11"/>
</dbReference>
<dbReference type="AlphaFoldDB" id="A0A810BEG2"/>
<dbReference type="Pfam" id="PF11836">
    <property type="entry name" value="Phage_TAC_11"/>
    <property type="match status" value="1"/>
</dbReference>
<evidence type="ECO:0008006" key="2">
    <source>
        <dbReference type="Google" id="ProtNLM"/>
    </source>
</evidence>
<name>A0A810BEG2_9BRAD</name>
<protein>
    <recommendedName>
        <fullName evidence="2">Gene transfer agent family protein</fullName>
    </recommendedName>
</protein>
<gene>
    <name evidence="1" type="ORF">XF8B_40360</name>
</gene>
<proteinExistence type="predicted"/>
<evidence type="ECO:0000313" key="1">
    <source>
        <dbReference type="EMBL" id="BCE73925.1"/>
    </source>
</evidence>
<organism evidence="1">
    <name type="scientific">Bradyrhizobium diazoefficiens</name>
    <dbReference type="NCBI Taxonomy" id="1355477"/>
    <lineage>
        <taxon>Bacteria</taxon>
        <taxon>Pseudomonadati</taxon>
        <taxon>Pseudomonadota</taxon>
        <taxon>Alphaproteobacteria</taxon>
        <taxon>Hyphomicrobiales</taxon>
        <taxon>Nitrobacteraceae</taxon>
        <taxon>Bradyrhizobium</taxon>
    </lineage>
</organism>
<reference evidence="1" key="1">
    <citation type="submission" date="2020-05" db="EMBL/GenBank/DDBJ databases">
        <title>Complete genome sequence of Bradyrhizobium diazoefficiens XF8 isolated from soybean nodule.</title>
        <authorList>
            <person name="Noda R."/>
            <person name="Kakizaki K."/>
            <person name="Minamisawa K."/>
        </authorList>
    </citation>
    <scope>NUCLEOTIDE SEQUENCE</scope>
    <source>
        <strain evidence="1">XF8</strain>
    </source>
</reference>
<accession>A0A810BEG2</accession>
<sequence>MTTEATQEISWATPFTFDLHHPWVRRVISWRGINGRPPAAVLTGFVNNTYSPEDVDRVIELGLIGGGMPERDVEALLDGHVRGRPIIPNLTIATAVLASLFAKAT</sequence>
<dbReference type="EMBL" id="AP023097">
    <property type="protein sequence ID" value="BCE73925.1"/>
    <property type="molecule type" value="Genomic_DNA"/>
</dbReference>